<dbReference type="GeneID" id="5546751"/>
<proteinExistence type="predicted"/>
<dbReference type="GO" id="GO:0005634">
    <property type="term" value="C:nucleus"/>
    <property type="evidence" value="ECO:0007669"/>
    <property type="project" value="TreeGrafter"/>
</dbReference>
<dbReference type="GO" id="GO:0005737">
    <property type="term" value="C:cytoplasm"/>
    <property type="evidence" value="ECO:0007669"/>
    <property type="project" value="TreeGrafter"/>
</dbReference>
<dbReference type="OMA" id="NQCENDQ"/>
<keyword evidence="6" id="KW-0067">ATP-binding</keyword>
<dbReference type="RefSeq" id="XP_001646322.1">
    <property type="nucleotide sequence ID" value="XM_001646272.1"/>
</dbReference>
<dbReference type="GO" id="GO:0035556">
    <property type="term" value="P:intracellular signal transduction"/>
    <property type="evidence" value="ECO:0007669"/>
    <property type="project" value="TreeGrafter"/>
</dbReference>
<feature type="compositionally biased region" description="Low complexity" evidence="9">
    <location>
        <begin position="262"/>
        <end position="286"/>
    </location>
</feature>
<dbReference type="EMBL" id="DS480389">
    <property type="protein sequence ID" value="EDO18464.1"/>
    <property type="molecule type" value="Genomic_DNA"/>
</dbReference>
<dbReference type="eggNOG" id="KOG2464">
    <property type="taxonomic scope" value="Eukaryota"/>
</dbReference>
<dbReference type="FunCoup" id="A7TH12">
    <property type="interactions" value="25"/>
</dbReference>
<evidence type="ECO:0000256" key="7">
    <source>
        <dbReference type="ARBA" id="ARBA00047899"/>
    </source>
</evidence>
<evidence type="ECO:0000259" key="10">
    <source>
        <dbReference type="SMART" id="SM01331"/>
    </source>
</evidence>
<dbReference type="GO" id="GO:0072354">
    <property type="term" value="F:histone H3T3 kinase activity"/>
    <property type="evidence" value="ECO:0007669"/>
    <property type="project" value="TreeGrafter"/>
</dbReference>
<dbReference type="EC" id="2.7.11.1" evidence="1"/>
<dbReference type="STRING" id="436907.A7TH12"/>
<dbReference type="Gene3D" id="1.10.510.10">
    <property type="entry name" value="Transferase(Phosphotransferase) domain 1"/>
    <property type="match status" value="1"/>
</dbReference>
<evidence type="ECO:0000313" key="11">
    <source>
        <dbReference type="EMBL" id="EDO18464.1"/>
    </source>
</evidence>
<reference evidence="11 12" key="1">
    <citation type="journal article" date="2007" name="Proc. Natl. Acad. Sci. U.S.A.">
        <title>Independent sorting-out of thousands of duplicated gene pairs in two yeast species descended from a whole-genome duplication.</title>
        <authorList>
            <person name="Scannell D.R."/>
            <person name="Frank A.C."/>
            <person name="Conant G.C."/>
            <person name="Byrne K.P."/>
            <person name="Woolfit M."/>
            <person name="Wolfe K.H."/>
        </authorList>
    </citation>
    <scope>NUCLEOTIDE SEQUENCE [LARGE SCALE GENOMIC DNA]</scope>
    <source>
        <strain evidence="12">ATCC 22028 / DSM 70294 / BCRC 21397 / CBS 2163 / NBRC 10782 / NRRL Y-8283 / UCD 57-17</strain>
    </source>
</reference>
<feature type="domain" description="Serine/threonine-protein kinase haspin C-terminal" evidence="10">
    <location>
        <begin position="597"/>
        <end position="687"/>
    </location>
</feature>
<feature type="region of interest" description="Disordered" evidence="9">
    <location>
        <begin position="26"/>
        <end position="90"/>
    </location>
</feature>
<evidence type="ECO:0000256" key="9">
    <source>
        <dbReference type="SAM" id="MobiDB-lite"/>
    </source>
</evidence>
<evidence type="ECO:0000313" key="12">
    <source>
        <dbReference type="Proteomes" id="UP000000267"/>
    </source>
</evidence>
<keyword evidence="12" id="KW-1185">Reference proteome</keyword>
<protein>
    <recommendedName>
        <fullName evidence="1">non-specific serine/threonine protein kinase</fullName>
        <ecNumber evidence="1">2.7.11.1</ecNumber>
    </recommendedName>
</protein>
<keyword evidence="4" id="KW-0547">Nucleotide-binding</keyword>
<evidence type="ECO:0000256" key="3">
    <source>
        <dbReference type="ARBA" id="ARBA00022679"/>
    </source>
</evidence>
<dbReference type="InterPro" id="IPR011009">
    <property type="entry name" value="Kinase-like_dom_sf"/>
</dbReference>
<dbReference type="InParanoid" id="A7TH12"/>
<accession>A7TH12</accession>
<dbReference type="Proteomes" id="UP000000267">
    <property type="component" value="Unassembled WGS sequence"/>
</dbReference>
<sequence>MDSSRSLVNLSPGKNFIAMVISDNESDDTTSDDYSGLKSSVSPVASSGFDISGDRKRQSMVSSGSSKKRWSSLSSYGTKQRISGSDSVKSNKRVSMYGMGSSETGGHFADVGVSNNSITIPTLVRTSTDSPIKQLFTKISISDENNENRDNRKSRELSLHGKPVSELFKVNSYAKRSPLAPLQNENSSKIQHNKTNNIYKVPENTSIKSIFGGSIEEEESNRSNPSKWKFWKRNSLSRIPTTNRNTGDTRGLERHSFVEPQLSNRSSLSSNYNLKKKSSSSSLSLHGLKHKTSHTSLKNLKNRKTANNMILNDNNGNTLNSTSTHNNSNTHNTHNTNNNNNNNHNNNSIAGKMQISLPVPDQASCDRIKTKLQHSTSIVSLQSHISEAAINKIDYDNRILHDILEYCDVKYVMDQNTPTIMTKSLYKLPKENKKLSSNVWRFFDKASRESIILKKLSLNSFESAQYTKEMCLQELTTLRLCKDTMGLPLLLQSYIFREVNSEVPYEENTYLMIFMKDHGSPLSSYVPGNWKILLNIFWQLTTTLYVMENKFEFEHRNLTTDHILVDKLGNITICDFKSCRFKPSSDRPSMFTRLDHSIFFQGGNDYQYEIYDLMRALLPDTSYWRKFEPKTNLIWLHYALVKLKDIGEKNKCQGGEKEAICILSNLLEPFNFPLSNSSITSCGDLLSLRKRL</sequence>
<dbReference type="Pfam" id="PF12330">
    <property type="entry name" value="Haspin_kinase"/>
    <property type="match status" value="1"/>
</dbReference>
<evidence type="ECO:0000256" key="1">
    <source>
        <dbReference type="ARBA" id="ARBA00012513"/>
    </source>
</evidence>
<dbReference type="PANTHER" id="PTHR24419">
    <property type="entry name" value="INTERLEUKIN-1 RECEPTOR-ASSOCIATED KINASE"/>
    <property type="match status" value="1"/>
</dbReference>
<evidence type="ECO:0000256" key="5">
    <source>
        <dbReference type="ARBA" id="ARBA00022777"/>
    </source>
</evidence>
<keyword evidence="5" id="KW-0418">Kinase</keyword>
<evidence type="ECO:0000256" key="8">
    <source>
        <dbReference type="ARBA" id="ARBA00048679"/>
    </source>
</evidence>
<feature type="compositionally biased region" description="Low complexity" evidence="9">
    <location>
        <begin position="59"/>
        <end position="75"/>
    </location>
</feature>
<dbReference type="SMART" id="SM01331">
    <property type="entry name" value="DUF3635"/>
    <property type="match status" value="1"/>
</dbReference>
<feature type="compositionally biased region" description="Polar residues" evidence="9">
    <location>
        <begin position="238"/>
        <end position="248"/>
    </location>
</feature>
<dbReference type="KEGG" id="vpo:Kpol_1032p58"/>
<dbReference type="PhylomeDB" id="A7TH12"/>
<organism evidence="12">
    <name type="scientific">Vanderwaltozyma polyspora (strain ATCC 22028 / DSM 70294 / BCRC 21397 / CBS 2163 / NBRC 10782 / NRRL Y-8283 / UCD 57-17)</name>
    <name type="common">Kluyveromyces polysporus</name>
    <dbReference type="NCBI Taxonomy" id="436907"/>
    <lineage>
        <taxon>Eukaryota</taxon>
        <taxon>Fungi</taxon>
        <taxon>Dikarya</taxon>
        <taxon>Ascomycota</taxon>
        <taxon>Saccharomycotina</taxon>
        <taxon>Saccharomycetes</taxon>
        <taxon>Saccharomycetales</taxon>
        <taxon>Saccharomycetaceae</taxon>
        <taxon>Vanderwaltozyma</taxon>
    </lineage>
</organism>
<evidence type="ECO:0000256" key="2">
    <source>
        <dbReference type="ARBA" id="ARBA00022527"/>
    </source>
</evidence>
<keyword evidence="3" id="KW-0808">Transferase</keyword>
<evidence type="ECO:0000256" key="6">
    <source>
        <dbReference type="ARBA" id="ARBA00022840"/>
    </source>
</evidence>
<feature type="region of interest" description="Disordered" evidence="9">
    <location>
        <begin position="238"/>
        <end position="294"/>
    </location>
</feature>
<dbReference type="OrthoDB" id="5327538at2759"/>
<dbReference type="InterPro" id="IPR024604">
    <property type="entry name" value="GSG2_C"/>
</dbReference>
<comment type="catalytic activity">
    <reaction evidence="8">
        <text>L-seryl-[protein] + ATP = O-phospho-L-seryl-[protein] + ADP + H(+)</text>
        <dbReference type="Rhea" id="RHEA:17989"/>
        <dbReference type="Rhea" id="RHEA-COMP:9863"/>
        <dbReference type="Rhea" id="RHEA-COMP:11604"/>
        <dbReference type="ChEBI" id="CHEBI:15378"/>
        <dbReference type="ChEBI" id="CHEBI:29999"/>
        <dbReference type="ChEBI" id="CHEBI:30616"/>
        <dbReference type="ChEBI" id="CHEBI:83421"/>
        <dbReference type="ChEBI" id="CHEBI:456216"/>
        <dbReference type="EC" id="2.7.11.1"/>
    </reaction>
</comment>
<comment type="catalytic activity">
    <reaction evidence="7">
        <text>L-threonyl-[protein] + ATP = O-phospho-L-threonyl-[protein] + ADP + H(+)</text>
        <dbReference type="Rhea" id="RHEA:46608"/>
        <dbReference type="Rhea" id="RHEA-COMP:11060"/>
        <dbReference type="Rhea" id="RHEA-COMP:11605"/>
        <dbReference type="ChEBI" id="CHEBI:15378"/>
        <dbReference type="ChEBI" id="CHEBI:30013"/>
        <dbReference type="ChEBI" id="CHEBI:30616"/>
        <dbReference type="ChEBI" id="CHEBI:61977"/>
        <dbReference type="ChEBI" id="CHEBI:456216"/>
        <dbReference type="EC" id="2.7.11.1"/>
    </reaction>
</comment>
<dbReference type="HOGENOM" id="CLU_022568_0_0_1"/>
<dbReference type="PANTHER" id="PTHR24419:SF18">
    <property type="entry name" value="SERINE_THREONINE-PROTEIN KINASE HASPIN"/>
    <property type="match status" value="1"/>
</dbReference>
<evidence type="ECO:0000256" key="4">
    <source>
        <dbReference type="ARBA" id="ARBA00022741"/>
    </source>
</evidence>
<feature type="compositionally biased region" description="Polar residues" evidence="9">
    <location>
        <begin position="76"/>
        <end position="88"/>
    </location>
</feature>
<keyword evidence="2" id="KW-0723">Serine/threonine-protein kinase</keyword>
<dbReference type="SUPFAM" id="SSF56112">
    <property type="entry name" value="Protein kinase-like (PK-like)"/>
    <property type="match status" value="1"/>
</dbReference>
<name>A7TH12_VANPO</name>
<gene>
    <name evidence="11" type="ORF">Kpol_1032p58</name>
</gene>
<dbReference type="GO" id="GO:0000278">
    <property type="term" value="P:mitotic cell cycle"/>
    <property type="evidence" value="ECO:0007669"/>
    <property type="project" value="TreeGrafter"/>
</dbReference>
<dbReference type="GO" id="GO:0005524">
    <property type="term" value="F:ATP binding"/>
    <property type="evidence" value="ECO:0007669"/>
    <property type="project" value="UniProtKB-KW"/>
</dbReference>
<feature type="region of interest" description="Disordered" evidence="9">
    <location>
        <begin position="318"/>
        <end position="343"/>
    </location>
</feature>
<dbReference type="AlphaFoldDB" id="A7TH12"/>